<keyword evidence="2" id="KW-0238">DNA-binding</keyword>
<protein>
    <submittedName>
        <fullName evidence="5">Helix-turn-helix transcriptional regulator</fullName>
    </submittedName>
</protein>
<dbReference type="PANTHER" id="PTHR47893">
    <property type="entry name" value="REGULATORY PROTEIN PCHR"/>
    <property type="match status" value="1"/>
</dbReference>
<evidence type="ECO:0000313" key="6">
    <source>
        <dbReference type="Proteomes" id="UP001596977"/>
    </source>
</evidence>
<dbReference type="Gene3D" id="1.10.10.60">
    <property type="entry name" value="Homeodomain-like"/>
    <property type="match status" value="1"/>
</dbReference>
<reference evidence="6" key="1">
    <citation type="journal article" date="2019" name="Int. J. Syst. Evol. Microbiol.">
        <title>The Global Catalogue of Microorganisms (GCM) 10K type strain sequencing project: providing services to taxonomists for standard genome sequencing and annotation.</title>
        <authorList>
            <consortium name="The Broad Institute Genomics Platform"/>
            <consortium name="The Broad Institute Genome Sequencing Center for Infectious Disease"/>
            <person name="Wu L."/>
            <person name="Ma J."/>
        </authorList>
    </citation>
    <scope>NUCLEOTIDE SEQUENCE [LARGE SCALE GENOMIC DNA]</scope>
    <source>
        <strain evidence="6">CCUG 62982</strain>
    </source>
</reference>
<dbReference type="Pfam" id="PF12833">
    <property type="entry name" value="HTH_18"/>
    <property type="match status" value="1"/>
</dbReference>
<accession>A0ABW3H5Q9</accession>
<keyword evidence="3" id="KW-0804">Transcription</keyword>
<dbReference type="EMBL" id="JBHTJG010000003">
    <property type="protein sequence ID" value="MFD0946482.1"/>
    <property type="molecule type" value="Genomic_DNA"/>
</dbReference>
<feature type="domain" description="HTH araC/xylS-type" evidence="4">
    <location>
        <begin position="255"/>
        <end position="344"/>
    </location>
</feature>
<organism evidence="5 6">
    <name type="scientific">Sphingomonas canadensis</name>
    <dbReference type="NCBI Taxonomy" id="1219257"/>
    <lineage>
        <taxon>Bacteria</taxon>
        <taxon>Pseudomonadati</taxon>
        <taxon>Pseudomonadota</taxon>
        <taxon>Alphaproteobacteria</taxon>
        <taxon>Sphingomonadales</taxon>
        <taxon>Sphingomonadaceae</taxon>
        <taxon>Sphingomonas</taxon>
    </lineage>
</organism>
<dbReference type="Proteomes" id="UP001596977">
    <property type="component" value="Unassembled WGS sequence"/>
</dbReference>
<proteinExistence type="predicted"/>
<dbReference type="SUPFAM" id="SSF46689">
    <property type="entry name" value="Homeodomain-like"/>
    <property type="match status" value="1"/>
</dbReference>
<dbReference type="PROSITE" id="PS01124">
    <property type="entry name" value="HTH_ARAC_FAMILY_2"/>
    <property type="match status" value="1"/>
</dbReference>
<comment type="caution">
    <text evidence="5">The sequence shown here is derived from an EMBL/GenBank/DDBJ whole genome shotgun (WGS) entry which is preliminary data.</text>
</comment>
<evidence type="ECO:0000256" key="3">
    <source>
        <dbReference type="ARBA" id="ARBA00023163"/>
    </source>
</evidence>
<dbReference type="PANTHER" id="PTHR47893:SF1">
    <property type="entry name" value="REGULATORY PROTEIN PCHR"/>
    <property type="match status" value="1"/>
</dbReference>
<evidence type="ECO:0000313" key="5">
    <source>
        <dbReference type="EMBL" id="MFD0946482.1"/>
    </source>
</evidence>
<sequence>MEGDHPPGEAEAAPAGLYRTIVSGRGSGIRDMFAALPAFGEAGHASVVEADDGLNARLPNPNGSGEWDLYRFGTSVYVAITHCRFATPCAETVPAEGMVEFHISLSGESGLRRESDDQLPVGGGKLLACHQSRGGSYQAYCEPGDRTSISIFVVPGHLAERYGADMPARLAMPDGAEGGITMLLRPLQLSAVTIAGKLIHNGFPGVRRIAYAEGLVSALLCHCAEAIEQQPADDDADMLTAKEIGLLERARELVLSDSRWTISSLAKHLGTNTTKLKTGFKLLYGSTLFETAHRRRMQQAIELLVLEKQSVGEVAWLAGYRYQASFTSAFRRYFGITPSSARKLSHVPEPNPGAEPEQGDFA</sequence>
<gene>
    <name evidence="5" type="ORF">ACFQ1E_09055</name>
</gene>
<dbReference type="InterPro" id="IPR020449">
    <property type="entry name" value="Tscrpt_reg_AraC-type_HTH"/>
</dbReference>
<evidence type="ECO:0000256" key="2">
    <source>
        <dbReference type="ARBA" id="ARBA00023125"/>
    </source>
</evidence>
<dbReference type="RefSeq" id="WP_264943850.1">
    <property type="nucleotide sequence ID" value="NZ_JAPDRA010000003.1"/>
</dbReference>
<dbReference type="InterPro" id="IPR009057">
    <property type="entry name" value="Homeodomain-like_sf"/>
</dbReference>
<dbReference type="PROSITE" id="PS00041">
    <property type="entry name" value="HTH_ARAC_FAMILY_1"/>
    <property type="match status" value="1"/>
</dbReference>
<evidence type="ECO:0000256" key="1">
    <source>
        <dbReference type="ARBA" id="ARBA00023015"/>
    </source>
</evidence>
<dbReference type="InterPro" id="IPR018062">
    <property type="entry name" value="HTH_AraC-typ_CS"/>
</dbReference>
<dbReference type="SMART" id="SM00342">
    <property type="entry name" value="HTH_ARAC"/>
    <property type="match status" value="1"/>
</dbReference>
<dbReference type="InterPro" id="IPR018060">
    <property type="entry name" value="HTH_AraC"/>
</dbReference>
<evidence type="ECO:0000259" key="4">
    <source>
        <dbReference type="PROSITE" id="PS01124"/>
    </source>
</evidence>
<name>A0ABW3H5Q9_9SPHN</name>
<dbReference type="PRINTS" id="PR00032">
    <property type="entry name" value="HTHARAC"/>
</dbReference>
<keyword evidence="1" id="KW-0805">Transcription regulation</keyword>
<dbReference type="InterPro" id="IPR053142">
    <property type="entry name" value="PchR_regulatory_protein"/>
</dbReference>
<keyword evidence="6" id="KW-1185">Reference proteome</keyword>